<dbReference type="EMBL" id="VTUZ01000019">
    <property type="protein sequence ID" value="KAA1006521.1"/>
    <property type="molecule type" value="Genomic_DNA"/>
</dbReference>
<gene>
    <name evidence="1" type="ORF">FVF58_26065</name>
</gene>
<protein>
    <submittedName>
        <fullName evidence="1">Uncharacterized protein</fullName>
    </submittedName>
</protein>
<dbReference type="Proteomes" id="UP000325273">
    <property type="component" value="Unassembled WGS sequence"/>
</dbReference>
<proteinExistence type="predicted"/>
<organism evidence="1 2">
    <name type="scientific">Paraburkholderia panacisoli</name>
    <dbReference type="NCBI Taxonomy" id="2603818"/>
    <lineage>
        <taxon>Bacteria</taxon>
        <taxon>Pseudomonadati</taxon>
        <taxon>Pseudomonadota</taxon>
        <taxon>Betaproteobacteria</taxon>
        <taxon>Burkholderiales</taxon>
        <taxon>Burkholderiaceae</taxon>
        <taxon>Paraburkholderia</taxon>
    </lineage>
</organism>
<dbReference type="RefSeq" id="WP_149672711.1">
    <property type="nucleotide sequence ID" value="NZ_VTUZ01000019.1"/>
</dbReference>
<evidence type="ECO:0000313" key="2">
    <source>
        <dbReference type="Proteomes" id="UP000325273"/>
    </source>
</evidence>
<name>A0A5B0GUN8_9BURK</name>
<reference evidence="1 2" key="1">
    <citation type="submission" date="2019-08" db="EMBL/GenBank/DDBJ databases">
        <title>Paraburkholderia sp. DCY113.</title>
        <authorList>
            <person name="Kang J."/>
        </authorList>
    </citation>
    <scope>NUCLEOTIDE SEQUENCE [LARGE SCALE GENOMIC DNA]</scope>
    <source>
        <strain evidence="1 2">DCY113</strain>
    </source>
</reference>
<dbReference type="AlphaFoldDB" id="A0A5B0GUN8"/>
<evidence type="ECO:0000313" key="1">
    <source>
        <dbReference type="EMBL" id="KAA1006521.1"/>
    </source>
</evidence>
<keyword evidence="2" id="KW-1185">Reference proteome</keyword>
<comment type="caution">
    <text evidence="1">The sequence shown here is derived from an EMBL/GenBank/DDBJ whole genome shotgun (WGS) entry which is preliminary data.</text>
</comment>
<accession>A0A5B0GUN8</accession>
<sequence>MCINVRGFLENLPKKNYRGMFKHADGRSMTADEAKDAPLDVLAKGHNFIPYRNCNNFDFKEHGCMGHVKAEVAQ</sequence>